<evidence type="ECO:0000313" key="5">
    <source>
        <dbReference type="EMBL" id="MBC5734921.1"/>
    </source>
</evidence>
<dbReference type="SUPFAM" id="SSF52218">
    <property type="entry name" value="Flavoproteins"/>
    <property type="match status" value="1"/>
</dbReference>
<keyword evidence="6" id="KW-1185">Reference proteome</keyword>
<keyword evidence="2" id="KW-0288">FMN</keyword>
<gene>
    <name evidence="5" type="ORF">H8S57_14475</name>
</gene>
<dbReference type="PANTHER" id="PTHR43278">
    <property type="entry name" value="NAD(P)H-DEPENDENT FMN-CONTAINING OXIDOREDUCTASE YWQN-RELATED"/>
    <property type="match status" value="1"/>
</dbReference>
<evidence type="ECO:0000259" key="4">
    <source>
        <dbReference type="Pfam" id="PF03358"/>
    </source>
</evidence>
<feature type="compositionally biased region" description="Basic and acidic residues" evidence="3">
    <location>
        <begin position="299"/>
        <end position="308"/>
    </location>
</feature>
<name>A0A8J6J8S6_9FIRM</name>
<dbReference type="AlphaFoldDB" id="A0A8J6J8S6"/>
<proteinExistence type="predicted"/>
<sequence length="308" mass="33258">MRIVGLSGGRRSGNNELMLKTALAAAKQVCGAELEIIRLQDLKLRDCIGCETCMRGLTTGGDGLCVVRDDDMPWFSAAVKEADALILATPIYDLIPTGTVVTLLNRVLGIGKEYQTYCRTHPKIGAAMALGGSDWINLTEPLMDLTVRNLSKGSVIVDKFVVGHNPAPSMVVLDEAVLERAALLGRRVGEALMDREHAGFAGDSGVCPACHCNLLEPRGGARVGCPYCDAEGTAVIRDGSLVVEWDADKVRDNRFGPAGDAHHRADIAASHKKAGENRERIRQRVQELEDFDGVFVQPPKRDPSTTKE</sequence>
<dbReference type="PANTHER" id="PTHR43278:SF4">
    <property type="entry name" value="NAD(P)H-DEPENDENT FMN-CONTAINING OXIDOREDUCTASE YWQN-RELATED"/>
    <property type="match status" value="1"/>
</dbReference>
<protein>
    <submittedName>
        <fullName evidence="5">Flavodoxin family protein</fullName>
    </submittedName>
</protein>
<dbReference type="RefSeq" id="WP_186908741.1">
    <property type="nucleotide sequence ID" value="NZ_JACOPP010000029.1"/>
</dbReference>
<keyword evidence="1" id="KW-0285">Flavoprotein</keyword>
<evidence type="ECO:0000256" key="1">
    <source>
        <dbReference type="ARBA" id="ARBA00022630"/>
    </source>
</evidence>
<organism evidence="5 6">
    <name type="scientific">Lawsonibacter hominis</name>
    <dbReference type="NCBI Taxonomy" id="2763053"/>
    <lineage>
        <taxon>Bacteria</taxon>
        <taxon>Bacillati</taxon>
        <taxon>Bacillota</taxon>
        <taxon>Clostridia</taxon>
        <taxon>Eubacteriales</taxon>
        <taxon>Oscillospiraceae</taxon>
        <taxon>Lawsonibacter</taxon>
    </lineage>
</organism>
<feature type="domain" description="NADPH-dependent FMN reductase-like" evidence="4">
    <location>
        <begin position="1"/>
        <end position="133"/>
    </location>
</feature>
<reference evidence="5" key="1">
    <citation type="submission" date="2020-08" db="EMBL/GenBank/DDBJ databases">
        <title>Genome public.</title>
        <authorList>
            <person name="Liu C."/>
            <person name="Sun Q."/>
        </authorList>
    </citation>
    <scope>NUCLEOTIDE SEQUENCE</scope>
    <source>
        <strain evidence="5">NSJ-51</strain>
    </source>
</reference>
<dbReference type="Proteomes" id="UP000661435">
    <property type="component" value="Unassembled WGS sequence"/>
</dbReference>
<dbReference type="Pfam" id="PF03358">
    <property type="entry name" value="FMN_red"/>
    <property type="match status" value="1"/>
</dbReference>
<comment type="caution">
    <text evidence="5">The sequence shown here is derived from an EMBL/GenBank/DDBJ whole genome shotgun (WGS) entry which is preliminary data.</text>
</comment>
<dbReference type="EMBL" id="JACOPP010000029">
    <property type="protein sequence ID" value="MBC5734921.1"/>
    <property type="molecule type" value="Genomic_DNA"/>
</dbReference>
<dbReference type="GO" id="GO:0016491">
    <property type="term" value="F:oxidoreductase activity"/>
    <property type="evidence" value="ECO:0007669"/>
    <property type="project" value="InterPro"/>
</dbReference>
<accession>A0A8J6J8S6</accession>
<evidence type="ECO:0000313" key="6">
    <source>
        <dbReference type="Proteomes" id="UP000661435"/>
    </source>
</evidence>
<dbReference type="InterPro" id="IPR051796">
    <property type="entry name" value="ISF_SsuE-like"/>
</dbReference>
<feature type="region of interest" description="Disordered" evidence="3">
    <location>
        <begin position="288"/>
        <end position="308"/>
    </location>
</feature>
<evidence type="ECO:0000256" key="2">
    <source>
        <dbReference type="ARBA" id="ARBA00022643"/>
    </source>
</evidence>
<dbReference type="Gene3D" id="3.40.50.360">
    <property type="match status" value="1"/>
</dbReference>
<dbReference type="InterPro" id="IPR029039">
    <property type="entry name" value="Flavoprotein-like_sf"/>
</dbReference>
<evidence type="ECO:0000256" key="3">
    <source>
        <dbReference type="SAM" id="MobiDB-lite"/>
    </source>
</evidence>
<dbReference type="InterPro" id="IPR005025">
    <property type="entry name" value="FMN_Rdtase-like_dom"/>
</dbReference>